<keyword evidence="2" id="KW-1015">Disulfide bond</keyword>
<feature type="signal peptide" evidence="3">
    <location>
        <begin position="1"/>
        <end position="20"/>
    </location>
</feature>
<dbReference type="RefSeq" id="WP_073218746.1">
    <property type="nucleotide sequence ID" value="NZ_FNNS01000018.1"/>
</dbReference>
<dbReference type="InterPro" id="IPR053251">
    <property type="entry name" value="N-glycanase"/>
</dbReference>
<dbReference type="NCBIfam" id="TIGR04183">
    <property type="entry name" value="Por_Secre_tail"/>
    <property type="match status" value="1"/>
</dbReference>
<dbReference type="STRING" id="797419.SAMN05216556_11815"/>
<dbReference type="PANTHER" id="PTHR39319">
    <property type="entry name" value="SI:DKEY-256H2.1"/>
    <property type="match status" value="1"/>
</dbReference>
<dbReference type="InterPro" id="IPR013783">
    <property type="entry name" value="Ig-like_fold"/>
</dbReference>
<dbReference type="InterPro" id="IPR015197">
    <property type="entry name" value="PngaseF_C"/>
</dbReference>
<accession>A0A1M6IR01</accession>
<evidence type="ECO:0000313" key="7">
    <source>
        <dbReference type="Proteomes" id="UP000184172"/>
    </source>
</evidence>
<evidence type="ECO:0000259" key="4">
    <source>
        <dbReference type="Pfam" id="PF09113"/>
    </source>
</evidence>
<reference evidence="7" key="1">
    <citation type="submission" date="2016-11" db="EMBL/GenBank/DDBJ databases">
        <authorList>
            <person name="Varghese N."/>
            <person name="Submissions S."/>
        </authorList>
    </citation>
    <scope>NUCLEOTIDE SEQUENCE [LARGE SCALE GENOMIC DNA]</scope>
    <source>
        <strain evidence="7">DSM 26349</strain>
    </source>
</reference>
<dbReference type="AlphaFoldDB" id="A0A1M6IR01"/>
<proteinExistence type="predicted"/>
<dbReference type="InterPro" id="IPR014784">
    <property type="entry name" value="Cu2_ascorb_mOase-like_C"/>
</dbReference>
<dbReference type="GO" id="GO:0016715">
    <property type="term" value="F:oxidoreductase activity, acting on paired donors, with incorporation or reduction of molecular oxygen, reduced ascorbate as one donor, and incorporation of one atom of oxygen"/>
    <property type="evidence" value="ECO:0007669"/>
    <property type="project" value="InterPro"/>
</dbReference>
<dbReference type="InterPro" id="IPR008977">
    <property type="entry name" value="PHM/PNGase_F_dom_sf"/>
</dbReference>
<protein>
    <submittedName>
        <fullName evidence="6">Por secretion system C-terminal sorting domain-containing protein</fullName>
    </submittedName>
</protein>
<feature type="chain" id="PRO_5009918496" evidence="3">
    <location>
        <begin position="21"/>
        <end position="527"/>
    </location>
</feature>
<keyword evidence="1 3" id="KW-0732">Signal</keyword>
<organism evidence="6 7">
    <name type="scientific">Aequorivita viscosa</name>
    <dbReference type="NCBI Taxonomy" id="797419"/>
    <lineage>
        <taxon>Bacteria</taxon>
        <taxon>Pseudomonadati</taxon>
        <taxon>Bacteroidota</taxon>
        <taxon>Flavobacteriia</taxon>
        <taxon>Flavobacteriales</taxon>
        <taxon>Flavobacteriaceae</taxon>
        <taxon>Aequorivita</taxon>
    </lineage>
</organism>
<dbReference type="Gene3D" id="2.60.40.10">
    <property type="entry name" value="Immunoglobulins"/>
    <property type="match status" value="1"/>
</dbReference>
<dbReference type="Proteomes" id="UP000184172">
    <property type="component" value="Unassembled WGS sequence"/>
</dbReference>
<evidence type="ECO:0000259" key="5">
    <source>
        <dbReference type="Pfam" id="PF18962"/>
    </source>
</evidence>
<dbReference type="Pfam" id="PF18962">
    <property type="entry name" value="Por_Secre_tail"/>
    <property type="match status" value="1"/>
</dbReference>
<dbReference type="InterPro" id="IPR026444">
    <property type="entry name" value="Secre_tail"/>
</dbReference>
<dbReference type="EMBL" id="FQYV01000015">
    <property type="protein sequence ID" value="SHJ36769.1"/>
    <property type="molecule type" value="Genomic_DNA"/>
</dbReference>
<dbReference type="Gene3D" id="2.60.120.230">
    <property type="match status" value="2"/>
</dbReference>
<dbReference type="OrthoDB" id="6281169at2"/>
<feature type="domain" description="Peptide-N-glycosidase F C-terminal" evidence="4">
    <location>
        <begin position="279"/>
        <end position="386"/>
    </location>
</feature>
<feature type="domain" description="Secretion system C-terminal sorting" evidence="5">
    <location>
        <begin position="451"/>
        <end position="525"/>
    </location>
</feature>
<dbReference type="PANTHER" id="PTHR39319:SF1">
    <property type="entry name" value="SI:DKEY-256H2.1"/>
    <property type="match status" value="1"/>
</dbReference>
<keyword evidence="7" id="KW-1185">Reference proteome</keyword>
<evidence type="ECO:0000256" key="3">
    <source>
        <dbReference type="SAM" id="SignalP"/>
    </source>
</evidence>
<name>A0A1M6IR01_9FLAO</name>
<dbReference type="SUPFAM" id="SSF49742">
    <property type="entry name" value="PHM/PNGase F"/>
    <property type="match status" value="2"/>
</dbReference>
<evidence type="ECO:0000313" key="6">
    <source>
        <dbReference type="EMBL" id="SHJ36769.1"/>
    </source>
</evidence>
<sequence length="527" mass="59278">MKKTYFLIAFCFLLHLSAFAETLPLTAPEITTRLTEDYPIEMPQLRAYPIYINASAVDPDIVSEVKISINGTEYNVEENTGFYYYLWTPASYGNHEIVMTAITAAGDEASITRNINVVNTASSQTVTSLEDVVIEFTGENDRWYYGTHTFPQYVGAYNNINAYLDVACPNIAGGCDDWDRWAFIDIKAPDGNWIQLIRYITPYGVACSHELDVTDYSSLLQGEVEIRVFIDTWGTGGWQLTLDTTYTAGTPEYAYSDVIEIWDDGFSFGDPANLQPVPTFNIEIPQAVESSHLRVSNTGHGWGQNNTSNAAEFFNATHYLDINGTEAFTQHLWNQCNPNPDGCTNQRGTWQYPRAGWCPGAIAHPDTYDVSSEIGTTFNLDYRFHPSYQDFCHPNNPDCVSGQTCTDCNDGYNPIYYVDTHLINRSNNPMIYGNVLSTNNIDNTLVYDISVFPIPAKGYFHVNAQYPDSKTRLTINTIDGRIVKTYYFSSASELNNYSFDVTNLSAGIYFMNIENQYGTGVKRIILE</sequence>
<gene>
    <name evidence="6" type="ORF">SAMN04487908_11515</name>
</gene>
<dbReference type="Pfam" id="PF09113">
    <property type="entry name" value="N-glycanase_C"/>
    <property type="match status" value="1"/>
</dbReference>
<evidence type="ECO:0000256" key="1">
    <source>
        <dbReference type="ARBA" id="ARBA00022729"/>
    </source>
</evidence>
<evidence type="ECO:0000256" key="2">
    <source>
        <dbReference type="ARBA" id="ARBA00023157"/>
    </source>
</evidence>